<comment type="caution">
    <text evidence="5">The sequence shown here is derived from an EMBL/GenBank/DDBJ whole genome shotgun (WGS) entry which is preliminary data.</text>
</comment>
<dbReference type="InterPro" id="IPR004045">
    <property type="entry name" value="Glutathione_S-Trfase_N"/>
</dbReference>
<dbReference type="GO" id="GO:0005737">
    <property type="term" value="C:cytoplasm"/>
    <property type="evidence" value="ECO:0007669"/>
    <property type="project" value="TreeGrafter"/>
</dbReference>
<feature type="domain" description="GST C-terminal" evidence="4">
    <location>
        <begin position="91"/>
        <end position="218"/>
    </location>
</feature>
<dbReference type="EC" id="2.5.1.18" evidence="1"/>
<evidence type="ECO:0000313" key="5">
    <source>
        <dbReference type="EMBL" id="TPH15689.1"/>
    </source>
</evidence>
<dbReference type="InterPro" id="IPR010987">
    <property type="entry name" value="Glutathione-S-Trfase_C-like"/>
</dbReference>
<dbReference type="PROSITE" id="PS50405">
    <property type="entry name" value="GST_CTER"/>
    <property type="match status" value="1"/>
</dbReference>
<gene>
    <name evidence="5" type="ORF">EPA86_08940</name>
</gene>
<feature type="domain" description="GST N-terminal" evidence="3">
    <location>
        <begin position="4"/>
        <end position="86"/>
    </location>
</feature>
<dbReference type="Gene3D" id="3.40.30.10">
    <property type="entry name" value="Glutaredoxin"/>
    <property type="match status" value="1"/>
</dbReference>
<dbReference type="InterPro" id="IPR036282">
    <property type="entry name" value="Glutathione-S-Trfase_C_sf"/>
</dbReference>
<evidence type="ECO:0000313" key="6">
    <source>
        <dbReference type="Proteomes" id="UP000315303"/>
    </source>
</evidence>
<dbReference type="Pfam" id="PF00043">
    <property type="entry name" value="GST_C"/>
    <property type="match status" value="1"/>
</dbReference>
<dbReference type="SUPFAM" id="SSF52833">
    <property type="entry name" value="Thioredoxin-like"/>
    <property type="match status" value="1"/>
</dbReference>
<dbReference type="SFLD" id="SFLDS00019">
    <property type="entry name" value="Glutathione_Transferase_(cytos"/>
    <property type="match status" value="1"/>
</dbReference>
<dbReference type="PROSITE" id="PS50404">
    <property type="entry name" value="GST_NTER"/>
    <property type="match status" value="1"/>
</dbReference>
<keyword evidence="6" id="KW-1185">Reference proteome</keyword>
<dbReference type="GO" id="GO:0004364">
    <property type="term" value="F:glutathione transferase activity"/>
    <property type="evidence" value="ECO:0007669"/>
    <property type="project" value="UniProtKB-EC"/>
</dbReference>
<dbReference type="OrthoDB" id="9803562at2"/>
<dbReference type="AlphaFoldDB" id="A0A502KYV3"/>
<dbReference type="SUPFAM" id="SSF47616">
    <property type="entry name" value="GST C-terminal domain-like"/>
    <property type="match status" value="1"/>
</dbReference>
<sequence>MSKKVLQVYGPSFSNFVRSVALVCEEKNLLYKTGFEVHGEKVDYKSEQHLKLHPFGKLPVLIHNDLMIPETASICRYIDVNFEGPQLQPASAEDKASHDALCAIISIDIDKAIIRDYMLEFVFPKGENSTPRMEEIEKAKPKAIEALAVLSQELKQRRLLGSEQLCIADALIAPMIHYLSCLPRPYNLLSQFPEIEAYLTHLMKHPSCQKVLTAKDLM</sequence>
<organism evidence="5 6">
    <name type="scientific">Litorilituus lipolyticus</name>
    <dbReference type="NCBI Taxonomy" id="2491017"/>
    <lineage>
        <taxon>Bacteria</taxon>
        <taxon>Pseudomonadati</taxon>
        <taxon>Pseudomonadota</taxon>
        <taxon>Gammaproteobacteria</taxon>
        <taxon>Alteromonadales</taxon>
        <taxon>Colwelliaceae</taxon>
        <taxon>Litorilituus</taxon>
    </lineage>
</organism>
<dbReference type="InterPro" id="IPR040079">
    <property type="entry name" value="Glutathione_S-Trfase"/>
</dbReference>
<evidence type="ECO:0000259" key="3">
    <source>
        <dbReference type="PROSITE" id="PS50404"/>
    </source>
</evidence>
<protein>
    <recommendedName>
        <fullName evidence="1">glutathione transferase</fullName>
        <ecNumber evidence="1">2.5.1.18</ecNumber>
    </recommendedName>
</protein>
<evidence type="ECO:0000256" key="1">
    <source>
        <dbReference type="ARBA" id="ARBA00012452"/>
    </source>
</evidence>
<dbReference type="Pfam" id="PF13417">
    <property type="entry name" value="GST_N_3"/>
    <property type="match status" value="1"/>
</dbReference>
<dbReference type="GO" id="GO:0043295">
    <property type="term" value="F:glutathione binding"/>
    <property type="evidence" value="ECO:0007669"/>
    <property type="project" value="TreeGrafter"/>
</dbReference>
<dbReference type="InterPro" id="IPR036249">
    <property type="entry name" value="Thioredoxin-like_sf"/>
</dbReference>
<evidence type="ECO:0000256" key="2">
    <source>
        <dbReference type="ARBA" id="ARBA00022679"/>
    </source>
</evidence>
<dbReference type="PANTHER" id="PTHR43900">
    <property type="entry name" value="GLUTATHIONE S-TRANSFERASE RHO"/>
    <property type="match status" value="1"/>
</dbReference>
<reference evidence="5 6" key="1">
    <citation type="submission" date="2019-01" db="EMBL/GenBank/DDBJ databases">
        <title>Litorilituus lipolytica sp. nov., isolated from intertidal sand of the Yellow Sea in China.</title>
        <authorList>
            <person name="Liu A."/>
        </authorList>
    </citation>
    <scope>NUCLEOTIDE SEQUENCE [LARGE SCALE GENOMIC DNA]</scope>
    <source>
        <strain evidence="5 6">RZ04</strain>
    </source>
</reference>
<dbReference type="InterPro" id="IPR004046">
    <property type="entry name" value="GST_C"/>
</dbReference>
<keyword evidence="2 5" id="KW-0808">Transferase</keyword>
<accession>A0A502KYV3</accession>
<dbReference type="PANTHER" id="PTHR43900:SF3">
    <property type="entry name" value="GLUTATHIONE S-TRANSFERASE RHO"/>
    <property type="match status" value="1"/>
</dbReference>
<name>A0A502KYV3_9GAMM</name>
<proteinExistence type="predicted"/>
<dbReference type="CDD" id="cd00299">
    <property type="entry name" value="GST_C_family"/>
    <property type="match status" value="1"/>
</dbReference>
<dbReference type="Proteomes" id="UP000315303">
    <property type="component" value="Unassembled WGS sequence"/>
</dbReference>
<dbReference type="SFLD" id="SFLDG00358">
    <property type="entry name" value="Main_(cytGST)"/>
    <property type="match status" value="1"/>
</dbReference>
<dbReference type="RefSeq" id="WP_140603088.1">
    <property type="nucleotide sequence ID" value="NZ_SAWY01000019.1"/>
</dbReference>
<dbReference type="EMBL" id="SAWY01000019">
    <property type="protein sequence ID" value="TPH15689.1"/>
    <property type="molecule type" value="Genomic_DNA"/>
</dbReference>
<evidence type="ECO:0000259" key="4">
    <source>
        <dbReference type="PROSITE" id="PS50405"/>
    </source>
</evidence>
<dbReference type="Gene3D" id="1.20.1050.10">
    <property type="match status" value="1"/>
</dbReference>